<dbReference type="PATRIC" id="fig|29311.19.peg.1660"/>
<protein>
    <recommendedName>
        <fullName evidence="4">Transmembrane protein</fullName>
    </recommendedName>
</protein>
<keyword evidence="1" id="KW-0472">Membrane</keyword>
<sequence>MMGDGTGLFALLTAGVNLLAALASRIYLSSDARLLRKIGRDAALLKELPEAAQPVMEDLIKYEVEQHSDRRKQRAVRHIYPGAVLGMIFIAGLTFALSWGLAYLAVNYGWWWWVPFGALTGSGLLLMVATGGQIFYYGDKPPGKSRQPSAQV</sequence>
<comment type="caution">
    <text evidence="2">The sequence shown here is derived from an EMBL/GenBank/DDBJ whole genome shotgun (WGS) entry which is preliminary data.</text>
</comment>
<organism evidence="2 3">
    <name type="scientific">Mycobacterium haemophilum</name>
    <dbReference type="NCBI Taxonomy" id="29311"/>
    <lineage>
        <taxon>Bacteria</taxon>
        <taxon>Bacillati</taxon>
        <taxon>Actinomycetota</taxon>
        <taxon>Actinomycetes</taxon>
        <taxon>Mycobacteriales</taxon>
        <taxon>Mycobacteriaceae</taxon>
        <taxon>Mycobacterium</taxon>
    </lineage>
</organism>
<evidence type="ECO:0000313" key="3">
    <source>
        <dbReference type="Proteomes" id="UP000036334"/>
    </source>
</evidence>
<dbReference type="EMBL" id="LDPR01000002">
    <property type="protein sequence ID" value="KLO38479.1"/>
    <property type="molecule type" value="Genomic_DNA"/>
</dbReference>
<accession>A0A0I9VHP6</accession>
<feature type="transmembrane region" description="Helical" evidence="1">
    <location>
        <begin position="79"/>
        <end position="104"/>
    </location>
</feature>
<dbReference type="OrthoDB" id="9938355at2"/>
<proteinExistence type="predicted"/>
<gene>
    <name evidence="2" type="ORF">ABH38_03495</name>
</gene>
<feature type="transmembrane region" description="Helical" evidence="1">
    <location>
        <begin position="110"/>
        <end position="137"/>
    </location>
</feature>
<feature type="transmembrane region" description="Helical" evidence="1">
    <location>
        <begin position="6"/>
        <end position="28"/>
    </location>
</feature>
<name>A0A0I9VHP6_9MYCO</name>
<dbReference type="AlphaFoldDB" id="A0A0I9VHP6"/>
<keyword evidence="1" id="KW-0812">Transmembrane</keyword>
<dbReference type="Proteomes" id="UP000036334">
    <property type="component" value="Unassembled WGS sequence"/>
</dbReference>
<dbReference type="RefSeq" id="WP_047315210.1">
    <property type="nucleotide sequence ID" value="NZ_LDPQ01000011.1"/>
</dbReference>
<reference evidence="2 3" key="1">
    <citation type="submission" date="2015-05" db="EMBL/GenBank/DDBJ databases">
        <title>Genome sequence of Mycobacterium haemophilum.</title>
        <authorList>
            <person name="Greninger A.L."/>
            <person name="Cunningham G."/>
            <person name="Miller S."/>
        </authorList>
    </citation>
    <scope>NUCLEOTIDE SEQUENCE [LARGE SCALE GENOMIC DNA]</scope>
    <source>
        <strain evidence="3">UC1</strain>
    </source>
</reference>
<evidence type="ECO:0008006" key="4">
    <source>
        <dbReference type="Google" id="ProtNLM"/>
    </source>
</evidence>
<evidence type="ECO:0000313" key="2">
    <source>
        <dbReference type="EMBL" id="KLO38479.1"/>
    </source>
</evidence>
<keyword evidence="1" id="KW-1133">Transmembrane helix</keyword>
<keyword evidence="3" id="KW-1185">Reference proteome</keyword>
<evidence type="ECO:0000256" key="1">
    <source>
        <dbReference type="SAM" id="Phobius"/>
    </source>
</evidence>